<organism evidence="7 8">
    <name type="scientific">Volvox africanus</name>
    <dbReference type="NCBI Taxonomy" id="51714"/>
    <lineage>
        <taxon>Eukaryota</taxon>
        <taxon>Viridiplantae</taxon>
        <taxon>Chlorophyta</taxon>
        <taxon>core chlorophytes</taxon>
        <taxon>Chlorophyceae</taxon>
        <taxon>CS clade</taxon>
        <taxon>Chlamydomonadales</taxon>
        <taxon>Volvocaceae</taxon>
        <taxon>Volvox</taxon>
    </lineage>
</organism>
<feature type="compositionally biased region" description="Gly residues" evidence="5">
    <location>
        <begin position="92"/>
        <end position="103"/>
    </location>
</feature>
<dbReference type="InterPro" id="IPR050304">
    <property type="entry name" value="MT-severing_AAA_ATPase"/>
</dbReference>
<feature type="compositionally biased region" description="Gly residues" evidence="5">
    <location>
        <begin position="40"/>
        <end position="50"/>
    </location>
</feature>
<dbReference type="FunFam" id="1.10.8.60:FF:000022">
    <property type="entry name" value="Fidgetin like 1"/>
    <property type="match status" value="1"/>
</dbReference>
<dbReference type="Pfam" id="PF17862">
    <property type="entry name" value="AAA_lid_3"/>
    <property type="match status" value="1"/>
</dbReference>
<accession>A0A8J4F213</accession>
<dbReference type="GO" id="GO:0005524">
    <property type="term" value="F:ATP binding"/>
    <property type="evidence" value="ECO:0007669"/>
    <property type="project" value="UniProtKB-KW"/>
</dbReference>
<dbReference type="InterPro" id="IPR003960">
    <property type="entry name" value="ATPase_AAA_CS"/>
</dbReference>
<comment type="caution">
    <text evidence="7">The sequence shown here is derived from an EMBL/GenBank/DDBJ whole genome shotgun (WGS) entry which is preliminary data.</text>
</comment>
<keyword evidence="2 4" id="KW-0547">Nucleotide-binding</keyword>
<dbReference type="Proteomes" id="UP000747399">
    <property type="component" value="Unassembled WGS sequence"/>
</dbReference>
<evidence type="ECO:0000256" key="2">
    <source>
        <dbReference type="ARBA" id="ARBA00022741"/>
    </source>
</evidence>
<evidence type="ECO:0000259" key="6">
    <source>
        <dbReference type="SMART" id="SM00382"/>
    </source>
</evidence>
<dbReference type="InterPro" id="IPR027417">
    <property type="entry name" value="P-loop_NTPase"/>
</dbReference>
<comment type="similarity">
    <text evidence="1 4">Belongs to the AAA ATPase family.</text>
</comment>
<feature type="compositionally biased region" description="Gly residues" evidence="5">
    <location>
        <begin position="131"/>
        <end position="142"/>
    </location>
</feature>
<evidence type="ECO:0000256" key="1">
    <source>
        <dbReference type="ARBA" id="ARBA00006914"/>
    </source>
</evidence>
<dbReference type="SMART" id="SM00382">
    <property type="entry name" value="AAA"/>
    <property type="match status" value="1"/>
</dbReference>
<feature type="region of interest" description="Disordered" evidence="5">
    <location>
        <begin position="157"/>
        <end position="230"/>
    </location>
</feature>
<dbReference type="PANTHER" id="PTHR23074">
    <property type="entry name" value="AAA DOMAIN-CONTAINING"/>
    <property type="match status" value="1"/>
</dbReference>
<feature type="domain" description="AAA+ ATPase" evidence="6">
    <location>
        <begin position="315"/>
        <end position="453"/>
    </location>
</feature>
<dbReference type="Gene3D" id="1.10.8.60">
    <property type="match status" value="1"/>
</dbReference>
<dbReference type="PANTHER" id="PTHR23074:SF17">
    <property type="entry name" value="FIDGETIN-LIKE PROTEIN 1"/>
    <property type="match status" value="1"/>
</dbReference>
<evidence type="ECO:0000313" key="8">
    <source>
        <dbReference type="Proteomes" id="UP000747399"/>
    </source>
</evidence>
<dbReference type="Pfam" id="PF00004">
    <property type="entry name" value="AAA"/>
    <property type="match status" value="1"/>
</dbReference>
<dbReference type="InterPro" id="IPR003959">
    <property type="entry name" value="ATPase_AAA_core"/>
</dbReference>
<dbReference type="InterPro" id="IPR041569">
    <property type="entry name" value="AAA_lid_3"/>
</dbReference>
<protein>
    <recommendedName>
        <fullName evidence="6">AAA+ ATPase domain-containing protein</fullName>
    </recommendedName>
</protein>
<dbReference type="PROSITE" id="PS00674">
    <property type="entry name" value="AAA"/>
    <property type="match status" value="1"/>
</dbReference>
<reference evidence="7" key="1">
    <citation type="journal article" date="2021" name="Proc. Natl. Acad. Sci. U.S.A.">
        <title>Three genomes in the algal genus Volvox reveal the fate of a haploid sex-determining region after a transition to homothallism.</title>
        <authorList>
            <person name="Yamamoto K."/>
            <person name="Hamaji T."/>
            <person name="Kawai-Toyooka H."/>
            <person name="Matsuzaki R."/>
            <person name="Takahashi F."/>
            <person name="Nishimura Y."/>
            <person name="Kawachi M."/>
            <person name="Noguchi H."/>
            <person name="Minakuchi Y."/>
            <person name="Umen J.G."/>
            <person name="Toyoda A."/>
            <person name="Nozaki H."/>
        </authorList>
    </citation>
    <scope>NUCLEOTIDE SEQUENCE</scope>
    <source>
        <strain evidence="7">NIES-3780</strain>
    </source>
</reference>
<keyword evidence="3 4" id="KW-0067">ATP-binding</keyword>
<feature type="region of interest" description="Disordered" evidence="5">
    <location>
        <begin position="1"/>
        <end position="144"/>
    </location>
</feature>
<dbReference type="SUPFAM" id="SSF52540">
    <property type="entry name" value="P-loop containing nucleoside triphosphate hydrolases"/>
    <property type="match status" value="1"/>
</dbReference>
<evidence type="ECO:0000313" key="7">
    <source>
        <dbReference type="EMBL" id="GIL54443.1"/>
    </source>
</evidence>
<dbReference type="InterPro" id="IPR015415">
    <property type="entry name" value="Spast_Vps4_C"/>
</dbReference>
<dbReference type="GO" id="GO:0016887">
    <property type="term" value="F:ATP hydrolysis activity"/>
    <property type="evidence" value="ECO:0007669"/>
    <property type="project" value="InterPro"/>
</dbReference>
<name>A0A8J4F213_9CHLO</name>
<feature type="compositionally biased region" description="Low complexity" evidence="5">
    <location>
        <begin position="9"/>
        <end position="23"/>
    </location>
</feature>
<evidence type="ECO:0000256" key="5">
    <source>
        <dbReference type="SAM" id="MobiDB-lite"/>
    </source>
</evidence>
<keyword evidence="8" id="KW-1185">Reference proteome</keyword>
<proteinExistence type="inferred from homology"/>
<dbReference type="Pfam" id="PF09336">
    <property type="entry name" value="Vps4_C"/>
    <property type="match status" value="1"/>
</dbReference>
<dbReference type="EMBL" id="BNCO01000017">
    <property type="protein sequence ID" value="GIL54443.1"/>
    <property type="molecule type" value="Genomic_DNA"/>
</dbReference>
<feature type="compositionally biased region" description="Gly residues" evidence="5">
    <location>
        <begin position="184"/>
        <end position="194"/>
    </location>
</feature>
<feature type="compositionally biased region" description="Pro residues" evidence="5">
    <location>
        <begin position="55"/>
        <end position="68"/>
    </location>
</feature>
<sequence length="588" mass="61167">MQPPGPGQAPGSPSGVTAAAAAAVGGGPGSGAQQNYGALHCGGGGGGGVGQSHPRPGPSFRPPVPPTLQQPQDGSAVGIHAPQVPPNDGGHRWSGGSGSGSTGNGPSRWAMGKRPALMDVGASVDEDCSSGPGGGAGGGPQAGGFRTARAQLVADSVRKGQAPPTFSNQVPRTGLTRPQKKQQTGGGGAGGGSNVRGFVPPFVARGLEGPPAAGGGGKGEPTDGDVDSPYPPRLLEMLSERNLLSYGPEGNVVVPEPLAKLDPKIIDNVFNEVLDRSASIGWSDIAGQDAAKRLVQEMVVWPMLNPQLFRGARAPPRGLLLFGPPGTGKTLIGKAVAANISATFFSISASSLTSKWIGEGEKMVRALFALAGCLQPSVIFIDEIDSLLSARKAEGEHEASRRLKTEMLVQMDGCDPGSSERRVLVIGATNRPEELDEAARRRMPKQLYIPLPCTAARYQMLVNTFRQGSEVTTCLSESDLTKIVERTAGYSGSDMKNLIQEACQGPVRDLFRSLGNVTNVTPSDLRPVHLKDFQMACKAQKRTVSDAEVERYEKYDSQFGAKYVEESQASCRTGGAGDGGCEAPDEDW</sequence>
<dbReference type="InterPro" id="IPR003593">
    <property type="entry name" value="AAA+_ATPase"/>
</dbReference>
<dbReference type="Gene3D" id="3.40.50.300">
    <property type="entry name" value="P-loop containing nucleotide triphosphate hydrolases"/>
    <property type="match status" value="1"/>
</dbReference>
<dbReference type="AlphaFoldDB" id="A0A8J4F213"/>
<evidence type="ECO:0000256" key="4">
    <source>
        <dbReference type="RuleBase" id="RU003651"/>
    </source>
</evidence>
<dbReference type="FunFam" id="3.40.50.300:FF:000093">
    <property type="entry name" value="Fidgetin-like 1"/>
    <property type="match status" value="1"/>
</dbReference>
<evidence type="ECO:0000256" key="3">
    <source>
        <dbReference type="ARBA" id="ARBA00022840"/>
    </source>
</evidence>
<gene>
    <name evidence="7" type="ORF">Vafri_9981</name>
</gene>